<dbReference type="Pfam" id="PF23247">
    <property type="entry name" value="LRR_RPS2"/>
    <property type="match status" value="1"/>
</dbReference>
<dbReference type="PANTHER" id="PTHR36766">
    <property type="entry name" value="PLANT BROAD-SPECTRUM MILDEW RESISTANCE PROTEIN RPW8"/>
    <property type="match status" value="1"/>
</dbReference>
<dbReference type="OMA" id="LELYECR"/>
<proteinExistence type="predicted"/>
<keyword evidence="1" id="KW-0611">Plant defense</keyword>
<reference evidence="3" key="2">
    <citation type="submission" date="2021-03" db="UniProtKB">
        <authorList>
            <consortium name="EnsemblPlants"/>
        </authorList>
    </citation>
    <scope>IDENTIFICATION</scope>
</reference>
<dbReference type="Gramene" id="AUR62015510-RA">
    <property type="protein sequence ID" value="AUR62015510-RA:cds"/>
    <property type="gene ID" value="AUR62015510"/>
</dbReference>
<organism evidence="3 4">
    <name type="scientific">Chenopodium quinoa</name>
    <name type="common">Quinoa</name>
    <dbReference type="NCBI Taxonomy" id="63459"/>
    <lineage>
        <taxon>Eukaryota</taxon>
        <taxon>Viridiplantae</taxon>
        <taxon>Streptophyta</taxon>
        <taxon>Embryophyta</taxon>
        <taxon>Tracheophyta</taxon>
        <taxon>Spermatophyta</taxon>
        <taxon>Magnoliopsida</taxon>
        <taxon>eudicotyledons</taxon>
        <taxon>Gunneridae</taxon>
        <taxon>Pentapetalae</taxon>
        <taxon>Caryophyllales</taxon>
        <taxon>Chenopodiaceae</taxon>
        <taxon>Chenopodioideae</taxon>
        <taxon>Atripliceae</taxon>
        <taxon>Chenopodium</taxon>
    </lineage>
</organism>
<dbReference type="SUPFAM" id="SSF52058">
    <property type="entry name" value="L domain-like"/>
    <property type="match status" value="1"/>
</dbReference>
<keyword evidence="4" id="KW-1185">Reference proteome</keyword>
<dbReference type="InterPro" id="IPR032675">
    <property type="entry name" value="LRR_dom_sf"/>
</dbReference>
<dbReference type="Gene3D" id="3.80.10.10">
    <property type="entry name" value="Ribonuclease Inhibitor"/>
    <property type="match status" value="2"/>
</dbReference>
<name>A0A803LMJ9_CHEQI</name>
<evidence type="ECO:0000313" key="4">
    <source>
        <dbReference type="Proteomes" id="UP000596660"/>
    </source>
</evidence>
<sequence>MQLCLSNLNIVCCPELTCIPLCLKVEVLYLRDFNKRLKILRTKREEKIGEVPPSSSVFSCDKLSQSLIDLENSSKSSTVPFPTLRKVEIDNVVWLNSLPMVAFQSLESLSFQDVRCELESFEEVEEVFRNCSSSLQTLEIRCCDKLRSVSGGLEHLTSLKWLEISNCPNVRLSEETEDARPWRSLHSLHSLKFWGLPQLVSLPDWMQSLAALKYLYVENCKRLESIPNWMPKLTSLNQLEFSGCSESLKSRCQRDPPREDWPYIKHIPIIKFRNDDL</sequence>
<dbReference type="EnsemblPlants" id="AUR62015510-RA">
    <property type="protein sequence ID" value="AUR62015510-RA:cds"/>
    <property type="gene ID" value="AUR62015510"/>
</dbReference>
<dbReference type="Proteomes" id="UP000596660">
    <property type="component" value="Unplaced"/>
</dbReference>
<dbReference type="AlphaFoldDB" id="A0A803LMJ9"/>
<accession>A0A803LMJ9</accession>
<dbReference type="PANTHER" id="PTHR36766:SF70">
    <property type="entry name" value="DISEASE RESISTANCE PROTEIN RGA4"/>
    <property type="match status" value="1"/>
</dbReference>
<reference evidence="3" key="1">
    <citation type="journal article" date="2017" name="Nature">
        <title>The genome of Chenopodium quinoa.</title>
        <authorList>
            <person name="Jarvis D.E."/>
            <person name="Ho Y.S."/>
            <person name="Lightfoot D.J."/>
            <person name="Schmoeckel S.M."/>
            <person name="Li B."/>
            <person name="Borm T.J.A."/>
            <person name="Ohyanagi H."/>
            <person name="Mineta K."/>
            <person name="Michell C.T."/>
            <person name="Saber N."/>
            <person name="Kharbatia N.M."/>
            <person name="Rupper R.R."/>
            <person name="Sharp A.R."/>
            <person name="Dally N."/>
            <person name="Boughton B.A."/>
            <person name="Woo Y.H."/>
            <person name="Gao G."/>
            <person name="Schijlen E.G.W.M."/>
            <person name="Guo X."/>
            <person name="Momin A.A."/>
            <person name="Negrao S."/>
            <person name="Al-Babili S."/>
            <person name="Gehring C."/>
            <person name="Roessner U."/>
            <person name="Jung C."/>
            <person name="Murphy K."/>
            <person name="Arold S.T."/>
            <person name="Gojobori T."/>
            <person name="van der Linden C.G."/>
            <person name="van Loo E.N."/>
            <person name="Jellen E.N."/>
            <person name="Maughan P.J."/>
            <person name="Tester M."/>
        </authorList>
    </citation>
    <scope>NUCLEOTIDE SEQUENCE [LARGE SCALE GENOMIC DNA]</scope>
    <source>
        <strain evidence="3">cv. PI 614886</strain>
    </source>
</reference>
<protein>
    <recommendedName>
        <fullName evidence="2">Disease resistance protein At4g27190-like leucine-rich repeats domain-containing protein</fullName>
    </recommendedName>
</protein>
<evidence type="ECO:0000256" key="1">
    <source>
        <dbReference type="ARBA" id="ARBA00022821"/>
    </source>
</evidence>
<evidence type="ECO:0000313" key="3">
    <source>
        <dbReference type="EnsemblPlants" id="AUR62015510-RA:cds"/>
    </source>
</evidence>
<evidence type="ECO:0000259" key="2">
    <source>
        <dbReference type="Pfam" id="PF23247"/>
    </source>
</evidence>
<dbReference type="InterPro" id="IPR057135">
    <property type="entry name" value="At4g27190-like_LRR"/>
</dbReference>
<feature type="domain" description="Disease resistance protein At4g27190-like leucine-rich repeats" evidence="2">
    <location>
        <begin position="125"/>
        <end position="244"/>
    </location>
</feature>
<dbReference type="GO" id="GO:0006952">
    <property type="term" value="P:defense response"/>
    <property type="evidence" value="ECO:0007669"/>
    <property type="project" value="UniProtKB-KW"/>
</dbReference>